<evidence type="ECO:0000313" key="12">
    <source>
        <dbReference type="EMBL" id="AMY09715.1"/>
    </source>
</evidence>
<dbReference type="InterPro" id="IPR005467">
    <property type="entry name" value="His_kinase_dom"/>
</dbReference>
<comment type="catalytic activity">
    <reaction evidence="1">
        <text>ATP + protein L-histidine = ADP + protein N-phospho-L-histidine.</text>
        <dbReference type="EC" id="2.7.13.3"/>
    </reaction>
</comment>
<dbReference type="EC" id="2.7.13.3" evidence="3"/>
<dbReference type="Gene3D" id="3.30.565.10">
    <property type="entry name" value="Histidine kinase-like ATPase, C-terminal domain"/>
    <property type="match status" value="1"/>
</dbReference>
<dbReference type="RefSeq" id="WP_110171444.1">
    <property type="nucleotide sequence ID" value="NZ_CP015136.1"/>
</dbReference>
<dbReference type="PANTHER" id="PTHR43711:SF1">
    <property type="entry name" value="HISTIDINE KINASE 1"/>
    <property type="match status" value="1"/>
</dbReference>
<sequence>MVQQPAGIAWWRSLYLRIGVSFVLLVIAIALIQGLLFTARMQRDARDPRRSPHAVAMEAALAAAAAMERSEPFDLRRMQQARFPDWALMDIVMSDGTVQSTSSGSPLPPAVLDYARQMLSPTPPEERVATAVDRPLVTAPIQVDGQLKGVVLLRFPRRSLISEVARFLSISGLLVLAASTALASWIIFTPARRKLSALEAAAERMREGDLKARAPEDGGDEIALVARAFNRMGDQLVERDETLRTVDLMRRQMLADVSHELKTPLTAMRGFIETLQMPQIAADEERRTRYFATLERETRRLERIVADLLDVARLENNAADFELRVFSTRRLFEQVARRNERVAVDNGVAFDIQVADEADQVYADPHRLEQAVDNLVANALRYTPSGGRVSMRADMAGETVALKVVDTGPGIPAEHIGHVFDRFYKADPSRAATREGSGLGLSIVRAIVERHGGTVGVTSEPGNTEFTLLLPAEGTTEA</sequence>
<evidence type="ECO:0000256" key="4">
    <source>
        <dbReference type="ARBA" id="ARBA00022553"/>
    </source>
</evidence>
<dbReference type="SUPFAM" id="SSF158472">
    <property type="entry name" value="HAMP domain-like"/>
    <property type="match status" value="1"/>
</dbReference>
<keyword evidence="7" id="KW-0902">Two-component regulatory system</keyword>
<keyword evidence="9" id="KW-1133">Transmembrane helix</keyword>
<dbReference type="Gene3D" id="6.10.340.10">
    <property type="match status" value="1"/>
</dbReference>
<dbReference type="InterPro" id="IPR036097">
    <property type="entry name" value="HisK_dim/P_sf"/>
</dbReference>
<keyword evidence="5 12" id="KW-0808">Transferase</keyword>
<proteinExistence type="predicted"/>
<dbReference type="GO" id="GO:0000155">
    <property type="term" value="F:phosphorelay sensor kinase activity"/>
    <property type="evidence" value="ECO:0007669"/>
    <property type="project" value="InterPro"/>
</dbReference>
<keyword evidence="6" id="KW-0418">Kinase</keyword>
<dbReference type="InterPro" id="IPR003661">
    <property type="entry name" value="HisK_dim/P_dom"/>
</dbReference>
<dbReference type="CDD" id="cd06225">
    <property type="entry name" value="HAMP"/>
    <property type="match status" value="1"/>
</dbReference>
<evidence type="ECO:0000256" key="9">
    <source>
        <dbReference type="SAM" id="Phobius"/>
    </source>
</evidence>
<accession>A0A143PM88</accession>
<evidence type="ECO:0000313" key="13">
    <source>
        <dbReference type="Proteomes" id="UP000076079"/>
    </source>
</evidence>
<dbReference type="PROSITE" id="PS50109">
    <property type="entry name" value="HIS_KIN"/>
    <property type="match status" value="1"/>
</dbReference>
<dbReference type="SMART" id="SM00387">
    <property type="entry name" value="HATPase_c"/>
    <property type="match status" value="1"/>
</dbReference>
<dbReference type="Proteomes" id="UP000076079">
    <property type="component" value="Chromosome"/>
</dbReference>
<evidence type="ECO:0000256" key="1">
    <source>
        <dbReference type="ARBA" id="ARBA00000085"/>
    </source>
</evidence>
<dbReference type="PRINTS" id="PR00344">
    <property type="entry name" value="BCTRLSENSOR"/>
</dbReference>
<comment type="subcellular location">
    <subcellularLocation>
        <location evidence="2">Membrane</location>
    </subcellularLocation>
</comment>
<dbReference type="PROSITE" id="PS50885">
    <property type="entry name" value="HAMP"/>
    <property type="match status" value="1"/>
</dbReference>
<evidence type="ECO:0000256" key="8">
    <source>
        <dbReference type="ARBA" id="ARBA00023136"/>
    </source>
</evidence>
<feature type="transmembrane region" description="Helical" evidence="9">
    <location>
        <begin position="164"/>
        <end position="188"/>
    </location>
</feature>
<gene>
    <name evidence="12" type="primary">phoR_3</name>
    <name evidence="12" type="ORF">LuPra_02939</name>
</gene>
<dbReference type="Pfam" id="PF00672">
    <property type="entry name" value="HAMP"/>
    <property type="match status" value="1"/>
</dbReference>
<dbReference type="AlphaFoldDB" id="A0A143PM88"/>
<dbReference type="Pfam" id="PF00512">
    <property type="entry name" value="HisKA"/>
    <property type="match status" value="1"/>
</dbReference>
<dbReference type="FunFam" id="3.30.565.10:FF:000006">
    <property type="entry name" value="Sensor histidine kinase WalK"/>
    <property type="match status" value="1"/>
</dbReference>
<dbReference type="InterPro" id="IPR036890">
    <property type="entry name" value="HATPase_C_sf"/>
</dbReference>
<dbReference type="CDD" id="cd00075">
    <property type="entry name" value="HATPase"/>
    <property type="match status" value="1"/>
</dbReference>
<dbReference type="Gene3D" id="1.10.287.130">
    <property type="match status" value="1"/>
</dbReference>
<organism evidence="12 13">
    <name type="scientific">Luteitalea pratensis</name>
    <dbReference type="NCBI Taxonomy" id="1855912"/>
    <lineage>
        <taxon>Bacteria</taxon>
        <taxon>Pseudomonadati</taxon>
        <taxon>Acidobacteriota</taxon>
        <taxon>Vicinamibacteria</taxon>
        <taxon>Vicinamibacterales</taxon>
        <taxon>Vicinamibacteraceae</taxon>
        <taxon>Luteitalea</taxon>
    </lineage>
</organism>
<dbReference type="SMART" id="SM00388">
    <property type="entry name" value="HisKA"/>
    <property type="match status" value="1"/>
</dbReference>
<dbReference type="STRING" id="1855912.LuPra_02939"/>
<evidence type="ECO:0000256" key="5">
    <source>
        <dbReference type="ARBA" id="ARBA00022679"/>
    </source>
</evidence>
<evidence type="ECO:0000256" key="3">
    <source>
        <dbReference type="ARBA" id="ARBA00012438"/>
    </source>
</evidence>
<feature type="transmembrane region" description="Helical" evidence="9">
    <location>
        <begin position="14"/>
        <end position="39"/>
    </location>
</feature>
<dbReference type="InterPro" id="IPR003660">
    <property type="entry name" value="HAMP_dom"/>
</dbReference>
<reference evidence="12 13" key="1">
    <citation type="journal article" date="2016" name="Genome Announc.">
        <title>First Complete Genome Sequence of a Subdivision 6 Acidobacterium Strain.</title>
        <authorList>
            <person name="Huang S."/>
            <person name="Vieira S."/>
            <person name="Bunk B."/>
            <person name="Riedel T."/>
            <person name="Sproer C."/>
            <person name="Overmann J."/>
        </authorList>
    </citation>
    <scope>NUCLEOTIDE SEQUENCE [LARGE SCALE GENOMIC DNA]</scope>
    <source>
        <strain evidence="13">DSM 100886 HEG_-6_39</strain>
    </source>
</reference>
<keyword evidence="8 9" id="KW-0472">Membrane</keyword>
<dbReference type="InterPro" id="IPR050736">
    <property type="entry name" value="Sensor_HK_Regulatory"/>
</dbReference>
<dbReference type="GO" id="GO:0016020">
    <property type="term" value="C:membrane"/>
    <property type="evidence" value="ECO:0007669"/>
    <property type="project" value="UniProtKB-SubCell"/>
</dbReference>
<dbReference type="EMBL" id="CP015136">
    <property type="protein sequence ID" value="AMY09715.1"/>
    <property type="molecule type" value="Genomic_DNA"/>
</dbReference>
<dbReference type="SUPFAM" id="SSF47384">
    <property type="entry name" value="Homodimeric domain of signal transducing histidine kinase"/>
    <property type="match status" value="1"/>
</dbReference>
<dbReference type="InterPro" id="IPR003594">
    <property type="entry name" value="HATPase_dom"/>
</dbReference>
<dbReference type="InterPro" id="IPR004358">
    <property type="entry name" value="Sig_transdc_His_kin-like_C"/>
</dbReference>
<protein>
    <recommendedName>
        <fullName evidence="3">histidine kinase</fullName>
        <ecNumber evidence="3">2.7.13.3</ecNumber>
    </recommendedName>
</protein>
<evidence type="ECO:0000259" key="11">
    <source>
        <dbReference type="PROSITE" id="PS50885"/>
    </source>
</evidence>
<evidence type="ECO:0000256" key="2">
    <source>
        <dbReference type="ARBA" id="ARBA00004370"/>
    </source>
</evidence>
<feature type="domain" description="Histidine kinase" evidence="10">
    <location>
        <begin position="256"/>
        <end position="474"/>
    </location>
</feature>
<name>A0A143PM88_LUTPR</name>
<evidence type="ECO:0000256" key="7">
    <source>
        <dbReference type="ARBA" id="ARBA00023012"/>
    </source>
</evidence>
<reference evidence="13" key="2">
    <citation type="submission" date="2016-04" db="EMBL/GenBank/DDBJ databases">
        <title>First Complete Genome Sequence of a Subdivision 6 Acidobacterium.</title>
        <authorList>
            <person name="Huang S."/>
            <person name="Vieira S."/>
            <person name="Bunk B."/>
            <person name="Riedel T."/>
            <person name="Sproeer C."/>
            <person name="Overmann J."/>
        </authorList>
    </citation>
    <scope>NUCLEOTIDE SEQUENCE [LARGE SCALE GENOMIC DNA]</scope>
    <source>
        <strain evidence="13">DSM 100886 HEG_-6_39</strain>
    </source>
</reference>
<keyword evidence="4" id="KW-0597">Phosphoprotein</keyword>
<dbReference type="SUPFAM" id="SSF55874">
    <property type="entry name" value="ATPase domain of HSP90 chaperone/DNA topoisomerase II/histidine kinase"/>
    <property type="match status" value="1"/>
</dbReference>
<dbReference type="FunFam" id="1.10.287.130:FF:000001">
    <property type="entry name" value="Two-component sensor histidine kinase"/>
    <property type="match status" value="1"/>
</dbReference>
<keyword evidence="9" id="KW-0812">Transmembrane</keyword>
<evidence type="ECO:0000259" key="10">
    <source>
        <dbReference type="PROSITE" id="PS50109"/>
    </source>
</evidence>
<evidence type="ECO:0000256" key="6">
    <source>
        <dbReference type="ARBA" id="ARBA00022777"/>
    </source>
</evidence>
<dbReference type="PANTHER" id="PTHR43711">
    <property type="entry name" value="TWO-COMPONENT HISTIDINE KINASE"/>
    <property type="match status" value="1"/>
</dbReference>
<dbReference type="CDD" id="cd00082">
    <property type="entry name" value="HisKA"/>
    <property type="match status" value="1"/>
</dbReference>
<dbReference type="Pfam" id="PF02518">
    <property type="entry name" value="HATPase_c"/>
    <property type="match status" value="1"/>
</dbReference>
<keyword evidence="13" id="KW-1185">Reference proteome</keyword>
<feature type="domain" description="HAMP" evidence="11">
    <location>
        <begin position="189"/>
        <end position="241"/>
    </location>
</feature>
<dbReference type="KEGG" id="abac:LuPra_02939"/>
<dbReference type="SMART" id="SM00304">
    <property type="entry name" value="HAMP"/>
    <property type="match status" value="1"/>
</dbReference>